<dbReference type="HAMAP" id="MF_01866">
    <property type="entry name" value="UPF0745"/>
    <property type="match status" value="1"/>
</dbReference>
<reference evidence="3" key="2">
    <citation type="submission" date="2020-09" db="EMBL/GenBank/DDBJ databases">
        <authorList>
            <person name="Sun Q."/>
            <person name="Kim S."/>
        </authorList>
    </citation>
    <scope>NUCLEOTIDE SEQUENCE</scope>
    <source>
        <strain evidence="3">KCTC 42731</strain>
    </source>
</reference>
<sequence>MLCAVYKSAKKESTFLYVKQRDNFSDVPETLMSMFGTPTLVTVINLASRNKLAIANIDKVKQELTDNGFYLQLPPPKEDLLAEHKAAMKQEGKQDKGDDSV</sequence>
<evidence type="ECO:0000313" key="3">
    <source>
        <dbReference type="EMBL" id="GHG06568.1"/>
    </source>
</evidence>
<comment type="caution">
    <text evidence="3">The sequence shown here is derived from an EMBL/GenBank/DDBJ whole genome shotgun (WGS) entry which is preliminary data.</text>
</comment>
<dbReference type="Pfam" id="PF05166">
    <property type="entry name" value="YcgL"/>
    <property type="match status" value="1"/>
</dbReference>
<accession>A0A919EQ28</accession>
<dbReference type="InterPro" id="IPR038068">
    <property type="entry name" value="YcgL-like_sf"/>
</dbReference>
<dbReference type="Proteomes" id="UP000623842">
    <property type="component" value="Unassembled WGS sequence"/>
</dbReference>
<name>A0A919EQ28_9GAMM</name>
<evidence type="ECO:0000259" key="2">
    <source>
        <dbReference type="PROSITE" id="PS51648"/>
    </source>
</evidence>
<evidence type="ECO:0000256" key="1">
    <source>
        <dbReference type="HAMAP-Rule" id="MF_01866"/>
    </source>
</evidence>
<dbReference type="Gene3D" id="3.10.510.20">
    <property type="entry name" value="YcgL domain"/>
    <property type="match status" value="1"/>
</dbReference>
<dbReference type="PROSITE" id="PS51648">
    <property type="entry name" value="YCGL"/>
    <property type="match status" value="1"/>
</dbReference>
<dbReference type="PANTHER" id="PTHR38109">
    <property type="entry name" value="PROTEIN YCGL"/>
    <property type="match status" value="1"/>
</dbReference>
<dbReference type="PANTHER" id="PTHR38109:SF1">
    <property type="entry name" value="PROTEIN YCGL"/>
    <property type="match status" value="1"/>
</dbReference>
<dbReference type="RefSeq" id="WP_189774479.1">
    <property type="nucleotide sequence ID" value="NZ_BNCK01000013.1"/>
</dbReference>
<dbReference type="InterPro" id="IPR027354">
    <property type="entry name" value="YcgL_dom"/>
</dbReference>
<evidence type="ECO:0000313" key="4">
    <source>
        <dbReference type="Proteomes" id="UP000623842"/>
    </source>
</evidence>
<keyword evidence="4" id="KW-1185">Reference proteome</keyword>
<proteinExistence type="inferred from homology"/>
<dbReference type="EMBL" id="BNCK01000013">
    <property type="protein sequence ID" value="GHG06568.1"/>
    <property type="molecule type" value="Genomic_DNA"/>
</dbReference>
<dbReference type="AlphaFoldDB" id="A0A919EQ28"/>
<organism evidence="3 4">
    <name type="scientific">Thalassotalea marina</name>
    <dbReference type="NCBI Taxonomy" id="1673741"/>
    <lineage>
        <taxon>Bacteria</taxon>
        <taxon>Pseudomonadati</taxon>
        <taxon>Pseudomonadota</taxon>
        <taxon>Gammaproteobacteria</taxon>
        <taxon>Alteromonadales</taxon>
        <taxon>Colwelliaceae</taxon>
        <taxon>Thalassotalea</taxon>
    </lineage>
</organism>
<dbReference type="SUPFAM" id="SSF160191">
    <property type="entry name" value="YcgL-like"/>
    <property type="match status" value="1"/>
</dbReference>
<protein>
    <recommendedName>
        <fullName evidence="1">YcgL domain-containing protein GCM10017161_40300</fullName>
    </recommendedName>
</protein>
<gene>
    <name evidence="3" type="primary">ycgL</name>
    <name evidence="3" type="ORF">GCM10017161_40300</name>
</gene>
<feature type="domain" description="YcgL" evidence="2">
    <location>
        <begin position="1"/>
        <end position="85"/>
    </location>
</feature>
<reference evidence="3" key="1">
    <citation type="journal article" date="2014" name="Int. J. Syst. Evol. Microbiol.">
        <title>Complete genome sequence of Corynebacterium casei LMG S-19264T (=DSM 44701T), isolated from a smear-ripened cheese.</title>
        <authorList>
            <consortium name="US DOE Joint Genome Institute (JGI-PGF)"/>
            <person name="Walter F."/>
            <person name="Albersmeier A."/>
            <person name="Kalinowski J."/>
            <person name="Ruckert C."/>
        </authorList>
    </citation>
    <scope>NUCLEOTIDE SEQUENCE</scope>
    <source>
        <strain evidence="3">KCTC 42731</strain>
    </source>
</reference>